<organism evidence="3 4">
    <name type="scientific">Kineobactrum sediminis</name>
    <dbReference type="NCBI Taxonomy" id="1905677"/>
    <lineage>
        <taxon>Bacteria</taxon>
        <taxon>Pseudomonadati</taxon>
        <taxon>Pseudomonadota</taxon>
        <taxon>Gammaproteobacteria</taxon>
        <taxon>Cellvibrionales</taxon>
        <taxon>Halieaceae</taxon>
        <taxon>Kineobactrum</taxon>
    </lineage>
</organism>
<dbReference type="InterPro" id="IPR050261">
    <property type="entry name" value="FrsA_esterase"/>
</dbReference>
<accession>A0A2N5Y5K5</accession>
<evidence type="ECO:0000256" key="1">
    <source>
        <dbReference type="ARBA" id="ARBA00022801"/>
    </source>
</evidence>
<dbReference type="PANTHER" id="PTHR22946:SF9">
    <property type="entry name" value="POLYKETIDE TRANSFERASE AF380"/>
    <property type="match status" value="1"/>
</dbReference>
<dbReference type="OrthoDB" id="9814760at2"/>
<dbReference type="InterPro" id="IPR041127">
    <property type="entry name" value="PET_hydrolase/cutinase-like"/>
</dbReference>
<dbReference type="Pfam" id="PF12740">
    <property type="entry name" value="PETase"/>
    <property type="match status" value="1"/>
</dbReference>
<dbReference type="SUPFAM" id="SSF53474">
    <property type="entry name" value="alpha/beta-Hydrolases"/>
    <property type="match status" value="1"/>
</dbReference>
<keyword evidence="1" id="KW-0378">Hydrolase</keyword>
<gene>
    <name evidence="3" type="ORF">CWI75_04885</name>
</gene>
<sequence>MKTFLEVLLALVVILALVILVLVRGKQPEAFPANSESAARLQAGTLAVTTFETEFVDDSRPTVANGEFPGAPERRLAATVWQPVDQYSGPYPLLVYSHGFSSSRREGVYLAEHLASLGYVVIAPEFPLTNLFAPGGPRVQDVVNQPGDVSFLIDQMLVLSKTPGHRLESQVDASRIGALGLSLGGLTTTLVSFHPEWRDPRIKAALSIAGPSFLFTADFYHHHTLPFLMLAGDIDAVVPYELNAAPIPERVSGGELVTIAGASHAGFAGPAAILRWLDNADSIACYIVQRRIGDDIEEPWYDLVGPPEMGIDYSAEPELCITNPLPPSMNVLYQQRVTRLVVSSFFQREFSLSEVSRRAADHYLRDVLPRELPAVRHRTGQRLPALLPDSG</sequence>
<comment type="caution">
    <text evidence="3">The sequence shown here is derived from an EMBL/GenBank/DDBJ whole genome shotgun (WGS) entry which is preliminary data.</text>
</comment>
<protein>
    <recommendedName>
        <fullName evidence="2">PET hydrolase/cutinase-like domain-containing protein</fullName>
    </recommendedName>
</protein>
<reference evidence="4" key="1">
    <citation type="submission" date="2017-11" db="EMBL/GenBank/DDBJ databases">
        <title>The draft genome sequence of Chromatocurvus sp. F02.</title>
        <authorList>
            <person name="Du Z.-J."/>
            <person name="Chang Y.-Q."/>
        </authorList>
    </citation>
    <scope>NUCLEOTIDE SEQUENCE [LARGE SCALE GENOMIC DNA]</scope>
    <source>
        <strain evidence="4">F02</strain>
    </source>
</reference>
<feature type="domain" description="PET hydrolase/cutinase-like" evidence="2">
    <location>
        <begin position="78"/>
        <end position="265"/>
    </location>
</feature>
<dbReference type="GO" id="GO:0052689">
    <property type="term" value="F:carboxylic ester hydrolase activity"/>
    <property type="evidence" value="ECO:0007669"/>
    <property type="project" value="UniProtKB-ARBA"/>
</dbReference>
<evidence type="ECO:0000259" key="2">
    <source>
        <dbReference type="Pfam" id="PF12740"/>
    </source>
</evidence>
<dbReference type="AlphaFoldDB" id="A0A2N5Y5K5"/>
<dbReference type="EMBL" id="PKLZ01000002">
    <property type="protein sequence ID" value="PLW83684.1"/>
    <property type="molecule type" value="Genomic_DNA"/>
</dbReference>
<dbReference type="PANTHER" id="PTHR22946">
    <property type="entry name" value="DIENELACTONE HYDROLASE DOMAIN-CONTAINING PROTEIN-RELATED"/>
    <property type="match status" value="1"/>
</dbReference>
<evidence type="ECO:0000313" key="3">
    <source>
        <dbReference type="EMBL" id="PLW83684.1"/>
    </source>
</evidence>
<dbReference type="RefSeq" id="WP_101520365.1">
    <property type="nucleotide sequence ID" value="NZ_PKLZ01000002.1"/>
</dbReference>
<name>A0A2N5Y5K5_9GAMM</name>
<dbReference type="InterPro" id="IPR029058">
    <property type="entry name" value="AB_hydrolase_fold"/>
</dbReference>
<keyword evidence="4" id="KW-1185">Reference proteome</keyword>
<evidence type="ECO:0000313" key="4">
    <source>
        <dbReference type="Proteomes" id="UP000234845"/>
    </source>
</evidence>
<dbReference type="Proteomes" id="UP000234845">
    <property type="component" value="Unassembled WGS sequence"/>
</dbReference>
<proteinExistence type="predicted"/>
<dbReference type="Gene3D" id="3.40.50.1820">
    <property type="entry name" value="alpha/beta hydrolase"/>
    <property type="match status" value="1"/>
</dbReference>